<dbReference type="EMBL" id="AP022843">
    <property type="protein sequence ID" value="BCB07969.1"/>
    <property type="molecule type" value="Genomic_DNA"/>
</dbReference>
<dbReference type="GO" id="GO:0032259">
    <property type="term" value="P:methylation"/>
    <property type="evidence" value="ECO:0007669"/>
    <property type="project" value="UniProtKB-KW"/>
</dbReference>
<sequence>MQAIPQDSTTHRNHDNVDAAEVAKFEALASRWWDSEGEFKPLHAINPLRLDFIDARAGLAGKKVLDVGCGGGILSESMAHRGASVTGIDLGEAPLSVARLHAIESGATVDYRLISVEALAAEQPGHYDIVTCMEMLEHVPDPASVIRACSQLIRPGGYVFFSTLNRTPKSYAFAILGAEYVLNLLPRGTHDYAKFIRPSEMAAWARAAELEVNEQTGLTYNPLTRHYRLVANDVSVNYMMYCQKASQ</sequence>
<protein>
    <recommendedName>
        <fullName evidence="5">Ubiquinone biosynthesis O-methyltransferase</fullName>
    </recommendedName>
    <alternativeName>
        <fullName evidence="5">2-polyprenyl-6-hydroxyphenol methylase</fullName>
        <ecNumber evidence="5">2.1.1.222</ecNumber>
    </alternativeName>
    <alternativeName>
        <fullName evidence="5">3-demethylubiquinone 3-O-methyltransferase</fullName>
        <ecNumber evidence="5">2.1.1.64</ecNumber>
    </alternativeName>
</protein>
<keyword evidence="6" id="KW-0830">Ubiquinone</keyword>
<keyword evidence="4 5" id="KW-0949">S-adenosyl-L-methionine</keyword>
<evidence type="ECO:0000256" key="1">
    <source>
        <dbReference type="ARBA" id="ARBA00022603"/>
    </source>
</evidence>
<dbReference type="Gene3D" id="3.40.50.150">
    <property type="entry name" value="Vaccinia Virus protein VP39"/>
    <property type="match status" value="1"/>
</dbReference>
<dbReference type="InterPro" id="IPR010233">
    <property type="entry name" value="UbiG_MeTrfase"/>
</dbReference>
<comment type="pathway">
    <text evidence="5">Cofactor biosynthesis; ubiquinone biosynthesis.</text>
</comment>
<dbReference type="GO" id="GO:0102208">
    <property type="term" value="F:2-polyprenyl-6-hydroxyphenol methylase activity"/>
    <property type="evidence" value="ECO:0007669"/>
    <property type="project" value="UniProtKB-EC"/>
</dbReference>
<evidence type="ECO:0000256" key="2">
    <source>
        <dbReference type="ARBA" id="ARBA00022679"/>
    </source>
</evidence>
<evidence type="ECO:0000256" key="4">
    <source>
        <dbReference type="ARBA" id="ARBA00022691"/>
    </source>
</evidence>
<comment type="similarity">
    <text evidence="5">Belongs to the methyltransferase superfamily. UbiG/COQ3 family.</text>
</comment>
<proteinExistence type="inferred from homology"/>
<dbReference type="InterPro" id="IPR029063">
    <property type="entry name" value="SAM-dependent_MTases_sf"/>
</dbReference>
<keyword evidence="7" id="KW-1185">Reference proteome</keyword>
<keyword evidence="2 5" id="KW-0808">Transferase</keyword>
<feature type="binding site" evidence="5">
    <location>
        <position position="49"/>
    </location>
    <ligand>
        <name>S-adenosyl-L-methionine</name>
        <dbReference type="ChEBI" id="CHEBI:59789"/>
    </ligand>
</feature>
<dbReference type="GO" id="GO:0010420">
    <property type="term" value="F:polyprenyldihydroxybenzoate methyltransferase activity"/>
    <property type="evidence" value="ECO:0007669"/>
    <property type="project" value="InterPro"/>
</dbReference>
<dbReference type="EC" id="2.1.1.64" evidence="5"/>
<dbReference type="EC" id="2.1.1.222" evidence="5"/>
<dbReference type="AlphaFoldDB" id="A0A6F8U558"/>
<dbReference type="SUPFAM" id="SSF53335">
    <property type="entry name" value="S-adenosyl-L-methionine-dependent methyltransferases"/>
    <property type="match status" value="1"/>
</dbReference>
<dbReference type="CDD" id="cd02440">
    <property type="entry name" value="AdoMet_MTases"/>
    <property type="match status" value="1"/>
</dbReference>
<dbReference type="NCBIfam" id="TIGR01983">
    <property type="entry name" value="UbiG"/>
    <property type="match status" value="1"/>
</dbReference>
<evidence type="ECO:0000256" key="5">
    <source>
        <dbReference type="HAMAP-Rule" id="MF_00472"/>
    </source>
</evidence>
<feature type="binding site" evidence="5">
    <location>
        <position position="89"/>
    </location>
    <ligand>
        <name>S-adenosyl-L-methionine</name>
        <dbReference type="ChEBI" id="CHEBI:59789"/>
    </ligand>
</feature>
<keyword evidence="3 5" id="KW-0831">Ubiquinone biosynthesis</keyword>
<dbReference type="PANTHER" id="PTHR43464:SF19">
    <property type="entry name" value="UBIQUINONE BIOSYNTHESIS O-METHYLTRANSFERASE, MITOCHONDRIAL"/>
    <property type="match status" value="1"/>
</dbReference>
<dbReference type="UniPathway" id="UPA00232"/>
<evidence type="ECO:0000313" key="6">
    <source>
        <dbReference type="EMBL" id="BCB07969.1"/>
    </source>
</evidence>
<comment type="catalytic activity">
    <reaction evidence="5">
        <text>a 3-(all-trans-polyprenyl)benzene-1,2-diol + S-adenosyl-L-methionine = a 2-methoxy-6-(all-trans-polyprenyl)phenol + S-adenosyl-L-homocysteine + H(+)</text>
        <dbReference type="Rhea" id="RHEA:31411"/>
        <dbReference type="Rhea" id="RHEA-COMP:9550"/>
        <dbReference type="Rhea" id="RHEA-COMP:9551"/>
        <dbReference type="ChEBI" id="CHEBI:15378"/>
        <dbReference type="ChEBI" id="CHEBI:57856"/>
        <dbReference type="ChEBI" id="CHEBI:59789"/>
        <dbReference type="ChEBI" id="CHEBI:62729"/>
        <dbReference type="ChEBI" id="CHEBI:62731"/>
        <dbReference type="EC" id="2.1.1.222"/>
    </reaction>
</comment>
<accession>A0A6F8U558</accession>
<dbReference type="Proteomes" id="UP000502259">
    <property type="component" value="Chromosome"/>
</dbReference>
<comment type="catalytic activity">
    <reaction evidence="5">
        <text>a 3-demethylubiquinol + S-adenosyl-L-methionine = a ubiquinol + S-adenosyl-L-homocysteine + H(+)</text>
        <dbReference type="Rhea" id="RHEA:44380"/>
        <dbReference type="Rhea" id="RHEA-COMP:9566"/>
        <dbReference type="Rhea" id="RHEA-COMP:10914"/>
        <dbReference type="ChEBI" id="CHEBI:15378"/>
        <dbReference type="ChEBI" id="CHEBI:17976"/>
        <dbReference type="ChEBI" id="CHEBI:57856"/>
        <dbReference type="ChEBI" id="CHEBI:59789"/>
        <dbReference type="ChEBI" id="CHEBI:84422"/>
        <dbReference type="EC" id="2.1.1.64"/>
    </reaction>
</comment>
<feature type="binding site" evidence="5">
    <location>
        <position position="133"/>
    </location>
    <ligand>
        <name>S-adenosyl-L-methionine</name>
        <dbReference type="ChEBI" id="CHEBI:59789"/>
    </ligand>
</feature>
<dbReference type="HAMAP" id="MF_00472">
    <property type="entry name" value="UbiG"/>
    <property type="match status" value="1"/>
</dbReference>
<dbReference type="Pfam" id="PF13489">
    <property type="entry name" value="Methyltransf_23"/>
    <property type="match status" value="1"/>
</dbReference>
<keyword evidence="1 5" id="KW-0489">Methyltransferase</keyword>
<reference evidence="6 7" key="1">
    <citation type="submission" date="2020-03" db="EMBL/GenBank/DDBJ databases">
        <title>Complete Genome Sequence of Halomonas hydrothermalis Strain Slthf2, Halophilic Bacterium Isolated from Deep-Sea Hydrothermal-Vent Environments.</title>
        <authorList>
            <person name="Takeyama N."/>
            <person name="Huang M."/>
            <person name="Sato K."/>
            <person name="Galipon J."/>
            <person name="Arakawa K."/>
        </authorList>
    </citation>
    <scope>NUCLEOTIDE SEQUENCE [LARGE SCALE GENOMIC DNA]</scope>
    <source>
        <strain evidence="6 7">Slthf2</strain>
    </source>
</reference>
<evidence type="ECO:0000313" key="7">
    <source>
        <dbReference type="Proteomes" id="UP000502259"/>
    </source>
</evidence>
<name>A0A6F8U558_9GAMM</name>
<dbReference type="RefSeq" id="WP_172420852.1">
    <property type="nucleotide sequence ID" value="NZ_AP022843.1"/>
</dbReference>
<dbReference type="FunFam" id="3.40.50.150:FF:000028">
    <property type="entry name" value="Ubiquinone biosynthesis O-methyltransferase"/>
    <property type="match status" value="1"/>
</dbReference>
<evidence type="ECO:0000256" key="3">
    <source>
        <dbReference type="ARBA" id="ARBA00022688"/>
    </source>
</evidence>
<gene>
    <name evidence="5 6" type="primary">ubiG</name>
    <name evidence="6" type="ORF">HHSLTHF2_18590</name>
</gene>
<feature type="binding site" evidence="5">
    <location>
        <position position="68"/>
    </location>
    <ligand>
        <name>S-adenosyl-L-methionine</name>
        <dbReference type="ChEBI" id="CHEBI:59789"/>
    </ligand>
</feature>
<dbReference type="GO" id="GO:0061542">
    <property type="term" value="F:3-demethylubiquinol 3-O-methyltransferase activity"/>
    <property type="evidence" value="ECO:0007669"/>
    <property type="project" value="UniProtKB-UniRule"/>
</dbReference>
<comment type="function">
    <text evidence="5">O-methyltransferase that catalyzes the 2 O-methylation steps in the ubiquinone biosynthetic pathway.</text>
</comment>
<organism evidence="6 7">
    <name type="scientific">Halomonas hydrothermalis</name>
    <dbReference type="NCBI Taxonomy" id="115561"/>
    <lineage>
        <taxon>Bacteria</taxon>
        <taxon>Pseudomonadati</taxon>
        <taxon>Pseudomonadota</taxon>
        <taxon>Gammaproteobacteria</taxon>
        <taxon>Oceanospirillales</taxon>
        <taxon>Halomonadaceae</taxon>
        <taxon>Halomonas</taxon>
    </lineage>
</organism>
<dbReference type="PANTHER" id="PTHR43464">
    <property type="entry name" value="METHYLTRANSFERASE"/>
    <property type="match status" value="1"/>
</dbReference>